<name>A0A7W8YX82_9SPHI</name>
<dbReference type="RefSeq" id="WP_183869591.1">
    <property type="nucleotide sequence ID" value="NZ_JACHCF010000013.1"/>
</dbReference>
<dbReference type="Proteomes" id="UP000537718">
    <property type="component" value="Unassembled WGS sequence"/>
</dbReference>
<accession>A0A7W8YX82</accession>
<protein>
    <submittedName>
        <fullName evidence="1">Uncharacterized protein</fullName>
    </submittedName>
</protein>
<dbReference type="AlphaFoldDB" id="A0A7W8YX82"/>
<dbReference type="EMBL" id="JACHCF010000013">
    <property type="protein sequence ID" value="MBB5623494.1"/>
    <property type="molecule type" value="Genomic_DNA"/>
</dbReference>
<proteinExistence type="predicted"/>
<sequence>MPLQQFNTPGFADDLPADLKDKWGDLIAAWIEKERSNLPAPYAQFFFNELQHPEADNADVLPITWEGFPRHWLLEYPNAEQTQQRWEASEKLYTFQGKKFRYQDEYLEWLSFRKDGKLTKVVFTCEGPEYWQFIADQDEDILLSLYQKYVSTAVQKADLFTNAGKYNPYNKWNTTLGIMHLIQPNNTLGAEINLAAGAVVLRKNGAADPVTDTHDLICCSGFGAEERFSDPSIGAAVNALVRQGLSVTLNDPIGLYISKLKSAGIEVPDGYQVKDFWKVTRGDKAKGMILRAEFSLPAGANFGLEDIKVGGEPLRYGAQLAEMIEMVIYGKALKLENTLPQTEECGNYCDKKPALSKLKDFALISATIQSGNISAQPGARMIKYDFE</sequence>
<comment type="caution">
    <text evidence="1">The sequence shown here is derived from an EMBL/GenBank/DDBJ whole genome shotgun (WGS) entry which is preliminary data.</text>
</comment>
<organism evidence="1 2">
    <name type="scientific">Pedobacter cryoconitis</name>
    <dbReference type="NCBI Taxonomy" id="188932"/>
    <lineage>
        <taxon>Bacteria</taxon>
        <taxon>Pseudomonadati</taxon>
        <taxon>Bacteroidota</taxon>
        <taxon>Sphingobacteriia</taxon>
        <taxon>Sphingobacteriales</taxon>
        <taxon>Sphingobacteriaceae</taxon>
        <taxon>Pedobacter</taxon>
    </lineage>
</organism>
<evidence type="ECO:0000313" key="1">
    <source>
        <dbReference type="EMBL" id="MBB5623494.1"/>
    </source>
</evidence>
<evidence type="ECO:0000313" key="2">
    <source>
        <dbReference type="Proteomes" id="UP000537718"/>
    </source>
</evidence>
<gene>
    <name evidence="1" type="ORF">HDE69_004580</name>
</gene>
<reference evidence="1 2" key="1">
    <citation type="submission" date="2020-08" db="EMBL/GenBank/DDBJ databases">
        <title>Genomic Encyclopedia of Type Strains, Phase IV (KMG-V): Genome sequencing to study the core and pangenomes of soil and plant-associated prokaryotes.</title>
        <authorList>
            <person name="Whitman W."/>
        </authorList>
    </citation>
    <scope>NUCLEOTIDE SEQUENCE [LARGE SCALE GENOMIC DNA]</scope>
    <source>
        <strain evidence="1 2">MP7CTX6</strain>
    </source>
</reference>